<dbReference type="InterPro" id="IPR011608">
    <property type="entry name" value="PRD"/>
</dbReference>
<proteinExistence type="predicted"/>
<dbReference type="Gene3D" id="1.10.10.10">
    <property type="entry name" value="Winged helix-like DNA-binding domain superfamily/Winged helix DNA-binding domain"/>
    <property type="match status" value="1"/>
</dbReference>
<reference evidence="5" key="1">
    <citation type="journal article" date="2021" name="PeerJ">
        <title>Extensive microbial diversity within the chicken gut microbiome revealed by metagenomics and culture.</title>
        <authorList>
            <person name="Gilroy R."/>
            <person name="Ravi A."/>
            <person name="Getino M."/>
            <person name="Pursley I."/>
            <person name="Horton D.L."/>
            <person name="Alikhan N.F."/>
            <person name="Baker D."/>
            <person name="Gharbi K."/>
            <person name="Hall N."/>
            <person name="Watson M."/>
            <person name="Adriaenssens E.M."/>
            <person name="Foster-Nyarko E."/>
            <person name="Jarju S."/>
            <person name="Secka A."/>
            <person name="Antonio M."/>
            <person name="Oren A."/>
            <person name="Chaudhuri R.R."/>
            <person name="La Ragione R."/>
            <person name="Hildebrand F."/>
            <person name="Pallen M.J."/>
        </authorList>
    </citation>
    <scope>NUCLEOTIDE SEQUENCE</scope>
    <source>
        <strain evidence="5">ChiBcolR9-63</strain>
    </source>
</reference>
<dbReference type="PROSITE" id="PS51372">
    <property type="entry name" value="PRD_2"/>
    <property type="match status" value="1"/>
</dbReference>
<feature type="domain" description="PRD" evidence="4">
    <location>
        <begin position="267"/>
        <end position="373"/>
    </location>
</feature>
<evidence type="ECO:0000313" key="6">
    <source>
        <dbReference type="Proteomes" id="UP000824058"/>
    </source>
</evidence>
<evidence type="ECO:0000259" key="4">
    <source>
        <dbReference type="PROSITE" id="PS51372"/>
    </source>
</evidence>
<evidence type="ECO:0000259" key="3">
    <source>
        <dbReference type="PROSITE" id="PS51094"/>
    </source>
</evidence>
<accession>A0A9D2FUW5</accession>
<dbReference type="PROSITE" id="PS51094">
    <property type="entry name" value="PTS_EIIA_TYPE_2"/>
    <property type="match status" value="1"/>
</dbReference>
<dbReference type="SUPFAM" id="SSF55804">
    <property type="entry name" value="Phoshotransferase/anion transport protein"/>
    <property type="match status" value="1"/>
</dbReference>
<name>A0A9D2FUW5_9STRE</name>
<gene>
    <name evidence="5" type="ORF">H9965_01050</name>
</gene>
<sequence length="643" mass="74668">MKAFLKFGKLSMDNMSEMLGVSKRTVYRTLSDFTNSLATLGIAIIKENNKYYLSGDFENISELSAQATYTRNERLNLITYNLLISRENITNESLQDQFGVSNVTVIQDIADIEKRLKDFNLVLKRRKGYGLAVGHSQMKRRLLAILLTQNIPLPQFWQQDCGIFDCISAERLQQATQAFQKYQEELPEFDAKLNQFFIILLSWSNWDTFEVNSTPVSKVSLEFSQKVFAHLSHLSQEFYSLKEILYYAFLMDELVIKRQNTPLFNENFDSEFFYNVSNLIDKVGRYTKINFAKNQLLFKFLFNHIRLNLAIPVIFEDTATNTIAHHVIKSNDYLYRVVSLLVKEIFPAYFQNDREYELITLHFASSLRRSPDIYPVHLLLLTDERPLATELLVTRIKTISPFVGTITVKTLSQYTVDDKRSYDCLLSTSVLQDQDIKLVSVYPDTKELLALQEFLQDVQAHREVKVREEVELIEKPVYDFQQYLQASETLLQHFKHVSINNAPSFYETVPQLVAHIEGITDSDYLSEKLLKRFQISPMAIPDTHLALLHTHSSKVEQTCFVVFDLATPVTALSMNHQEESISRILVMLTRLDECEEVRHLMTAISQSIIENHLYTEIYKTGNKDIIYQLLKQIFTKKIKKSED</sequence>
<evidence type="ECO:0000256" key="1">
    <source>
        <dbReference type="ARBA" id="ARBA00023015"/>
    </source>
</evidence>
<evidence type="ECO:0000256" key="2">
    <source>
        <dbReference type="ARBA" id="ARBA00023163"/>
    </source>
</evidence>
<dbReference type="Pfam" id="PF00359">
    <property type="entry name" value="PTS_EIIA_2"/>
    <property type="match status" value="1"/>
</dbReference>
<keyword evidence="2" id="KW-0804">Transcription</keyword>
<dbReference type="Pfam" id="PF08279">
    <property type="entry name" value="HTH_11"/>
    <property type="match status" value="1"/>
</dbReference>
<dbReference type="InterPro" id="IPR050661">
    <property type="entry name" value="BglG_antiterminators"/>
</dbReference>
<dbReference type="PANTHER" id="PTHR30185:SF18">
    <property type="entry name" value="TRANSCRIPTIONAL REGULATOR MTLR"/>
    <property type="match status" value="1"/>
</dbReference>
<dbReference type="PANTHER" id="PTHR30185">
    <property type="entry name" value="CRYPTIC BETA-GLUCOSIDE BGL OPERON ANTITERMINATOR"/>
    <property type="match status" value="1"/>
</dbReference>
<organism evidence="5 6">
    <name type="scientific">Candidatus Streptococcus faecavium</name>
    <dbReference type="NCBI Taxonomy" id="2838763"/>
    <lineage>
        <taxon>Bacteria</taxon>
        <taxon>Bacillati</taxon>
        <taxon>Bacillota</taxon>
        <taxon>Bacilli</taxon>
        <taxon>Lactobacillales</taxon>
        <taxon>Streptococcaceae</taxon>
        <taxon>Streptococcus</taxon>
    </lineage>
</organism>
<dbReference type="EMBL" id="DXBD01000008">
    <property type="protein sequence ID" value="HIZ67061.1"/>
    <property type="molecule type" value="Genomic_DNA"/>
</dbReference>
<dbReference type="Gene3D" id="3.40.930.10">
    <property type="entry name" value="Mannitol-specific EII, Chain A"/>
    <property type="match status" value="1"/>
</dbReference>
<dbReference type="Proteomes" id="UP000824058">
    <property type="component" value="Unassembled WGS sequence"/>
</dbReference>
<evidence type="ECO:0000313" key="5">
    <source>
        <dbReference type="EMBL" id="HIZ67061.1"/>
    </source>
</evidence>
<comment type="caution">
    <text evidence="5">The sequence shown here is derived from an EMBL/GenBank/DDBJ whole genome shotgun (WGS) entry which is preliminary data.</text>
</comment>
<dbReference type="InterPro" id="IPR002178">
    <property type="entry name" value="PTS_EIIA_type-2_dom"/>
</dbReference>
<reference evidence="5" key="2">
    <citation type="submission" date="2021-04" db="EMBL/GenBank/DDBJ databases">
        <authorList>
            <person name="Gilroy R."/>
        </authorList>
    </citation>
    <scope>NUCLEOTIDE SEQUENCE</scope>
    <source>
        <strain evidence="5">ChiBcolR9-63</strain>
    </source>
</reference>
<protein>
    <submittedName>
        <fullName evidence="5">HTH domain-containing protein</fullName>
    </submittedName>
</protein>
<dbReference type="AlphaFoldDB" id="A0A9D2FUW5"/>
<dbReference type="InterPro" id="IPR016152">
    <property type="entry name" value="PTrfase/Anion_transptr"/>
</dbReference>
<dbReference type="GO" id="GO:0006355">
    <property type="term" value="P:regulation of DNA-templated transcription"/>
    <property type="evidence" value="ECO:0007669"/>
    <property type="project" value="InterPro"/>
</dbReference>
<feature type="domain" description="PTS EIIA type-2" evidence="3">
    <location>
        <begin position="482"/>
        <end position="633"/>
    </location>
</feature>
<dbReference type="InterPro" id="IPR013196">
    <property type="entry name" value="HTH_11"/>
</dbReference>
<dbReference type="InterPro" id="IPR036388">
    <property type="entry name" value="WH-like_DNA-bd_sf"/>
</dbReference>
<keyword evidence="1" id="KW-0805">Transcription regulation</keyword>